<dbReference type="AlphaFoldDB" id="K2G8H0"/>
<accession>K2G8H0</accession>
<organism evidence="1">
    <name type="scientific">uncultured bacterium</name>
    <name type="common">gcode 4</name>
    <dbReference type="NCBI Taxonomy" id="1234023"/>
    <lineage>
        <taxon>Bacteria</taxon>
        <taxon>environmental samples</taxon>
    </lineage>
</organism>
<proteinExistence type="predicted"/>
<gene>
    <name evidence="1" type="ORF">ACD_4C00295G0002</name>
</gene>
<protein>
    <submittedName>
        <fullName evidence="1">Uncharacterized protein</fullName>
    </submittedName>
</protein>
<sequence length="641" mass="75372">CPNFSIQNFSDSNLRYSFSGVNSGTCIAKMEFSYKVTSSTATWNHSFSLIDLNSWSLSSYLDINVTSLNSLKRIASQDNNSNWYIDWFKLEFSTWSLTWFSNSWLSIWWHTPTLSSVSWAFAFLSITDSEISTWDFPQIINTSPLFNWVSLINNFSIEDLARPQILKINQTNYSLSNPQTINISQTWFNLSFSEKMSLSAVNGFSLKLWTSPIAWTFSLSPDLKTLTFASQSNLWAWYYSLTPNNQATDWNLNILPSLAITLYKQPICPIWYTISWISCIAPPSSWWGWGWGWGWGGWSSITTVDYCPNWDLSWSFYDKLCNIPQVNTWTVSSWWTTQELTISTINNSYYKNLDEARKYLKTIISDPNLIRQIDNYHSKLNLNDIDFYLGFDNKVKMDFNKIINSYVLLFKKLDLYSKTKDISLKTDINSLSSILSNYIKSPINPSDSYVTKISNENWIVYKTKFSKIQNPLEKLETKILNKFKLLKVSWTISNSEYSNWINAYNDFVLYLSIYRTYKPKEAKNRAIEPIRIFTGLYSKKIEYSQEEIQKPAEEKVVSLKIKDKYIFTKNLNFWDSNDEIKNLQIILKSYWYFGDFTPTWYFWNTTKAYLISFSKDILKIDNPNWLFNEKIRTLIWELELK</sequence>
<dbReference type="EMBL" id="AMFJ01000811">
    <property type="protein sequence ID" value="EKE26429.1"/>
    <property type="molecule type" value="Genomic_DNA"/>
</dbReference>
<evidence type="ECO:0000313" key="1">
    <source>
        <dbReference type="EMBL" id="EKE26429.1"/>
    </source>
</evidence>
<comment type="caution">
    <text evidence="1">The sequence shown here is derived from an EMBL/GenBank/DDBJ whole genome shotgun (WGS) entry which is preliminary data.</text>
</comment>
<reference evidence="1" key="1">
    <citation type="journal article" date="2012" name="Science">
        <title>Fermentation, hydrogen, and sulfur metabolism in multiple uncultivated bacterial phyla.</title>
        <authorList>
            <person name="Wrighton K.C."/>
            <person name="Thomas B.C."/>
            <person name="Sharon I."/>
            <person name="Miller C.S."/>
            <person name="Castelle C.J."/>
            <person name="VerBerkmoes N.C."/>
            <person name="Wilkins M.J."/>
            <person name="Hettich R.L."/>
            <person name="Lipton M.S."/>
            <person name="Williams K.H."/>
            <person name="Long P.E."/>
            <person name="Banfield J.F."/>
        </authorList>
    </citation>
    <scope>NUCLEOTIDE SEQUENCE [LARGE SCALE GENOMIC DNA]</scope>
</reference>
<feature type="non-terminal residue" evidence="1">
    <location>
        <position position="1"/>
    </location>
</feature>
<name>K2G8H0_9BACT</name>